<comment type="caution">
    <text evidence="1">The sequence shown here is derived from an EMBL/GenBank/DDBJ whole genome shotgun (WGS) entry which is preliminary data.</text>
</comment>
<accession>A0A4Q2UUK6</accession>
<dbReference type="PANTHER" id="PTHR17985:SF8">
    <property type="entry name" value="TRANSPORT AND GOLGI ORGANIZATION PROTEIN 2 HOMOLOG"/>
    <property type="match status" value="1"/>
</dbReference>
<keyword evidence="2" id="KW-1185">Reference proteome</keyword>
<gene>
    <name evidence="1" type="ORF">EQG79_05140</name>
</gene>
<dbReference type="Proteomes" id="UP000290407">
    <property type="component" value="Unassembled WGS sequence"/>
</dbReference>
<evidence type="ECO:0000313" key="2">
    <source>
        <dbReference type="Proteomes" id="UP000290407"/>
    </source>
</evidence>
<dbReference type="InterPro" id="IPR008551">
    <property type="entry name" value="TANGO2"/>
</dbReference>
<evidence type="ECO:0000313" key="1">
    <source>
        <dbReference type="EMBL" id="RYC71525.1"/>
    </source>
</evidence>
<dbReference type="Pfam" id="PF05742">
    <property type="entry name" value="TANGO2"/>
    <property type="match status" value="1"/>
</dbReference>
<sequence length="230" mass="25679">MCVVTYLPLPEGGFVLTSNRDELSSRPVALAPQAYTLADELVCFPKDPTGGGTWLATSGTTTVCLLNGAFEPHLHQPPYRKSRGLVVLDYFSYPSPALFTDRYDFSGIEPFTLVIVSHASGTPALHELRWNGTQVYLRNMPPQVAHIWSSVTLYTLPMAELRKTWLAQFLYKQPHYTAADVFAFHQTAGDGDPAHDFVMHRPAYGLQTVSITQVYHRAADQQMRYLDLSA</sequence>
<organism evidence="1 2">
    <name type="scientific">Spirosoma sordidisoli</name>
    <dbReference type="NCBI Taxonomy" id="2502893"/>
    <lineage>
        <taxon>Bacteria</taxon>
        <taxon>Pseudomonadati</taxon>
        <taxon>Bacteroidota</taxon>
        <taxon>Cytophagia</taxon>
        <taxon>Cytophagales</taxon>
        <taxon>Cytophagaceae</taxon>
        <taxon>Spirosoma</taxon>
    </lineage>
</organism>
<protein>
    <recommendedName>
        <fullName evidence="3">NRDE family protein</fullName>
    </recommendedName>
</protein>
<proteinExistence type="predicted"/>
<dbReference type="PANTHER" id="PTHR17985">
    <property type="entry name" value="SER/THR-RICH PROTEIN T10 IN DGCR REGION"/>
    <property type="match status" value="1"/>
</dbReference>
<name>A0A4Q2UUK6_9BACT</name>
<reference evidence="1 2" key="1">
    <citation type="submission" date="2019-01" db="EMBL/GenBank/DDBJ databases">
        <title>Spirosoma flava sp. nov., a propanil-degrading bacterium isolated from herbicide-contaminated soil.</title>
        <authorList>
            <person name="Zhang L."/>
            <person name="Jiang J.-D."/>
        </authorList>
    </citation>
    <scope>NUCLEOTIDE SEQUENCE [LARGE SCALE GENOMIC DNA]</scope>
    <source>
        <strain evidence="1 2">TY50</strain>
    </source>
</reference>
<dbReference type="AlphaFoldDB" id="A0A4Q2UUK6"/>
<dbReference type="EMBL" id="SBLB01000001">
    <property type="protein sequence ID" value="RYC71525.1"/>
    <property type="molecule type" value="Genomic_DNA"/>
</dbReference>
<dbReference type="RefSeq" id="WP_129600400.1">
    <property type="nucleotide sequence ID" value="NZ_SBLB01000001.1"/>
</dbReference>
<evidence type="ECO:0008006" key="3">
    <source>
        <dbReference type="Google" id="ProtNLM"/>
    </source>
</evidence>